<accession>A0A392R1U7</accession>
<protein>
    <submittedName>
        <fullName evidence="2">Uncharacterized protein</fullName>
    </submittedName>
</protein>
<keyword evidence="3" id="KW-1185">Reference proteome</keyword>
<comment type="caution">
    <text evidence="2">The sequence shown here is derived from an EMBL/GenBank/DDBJ whole genome shotgun (WGS) entry which is preliminary data.</text>
</comment>
<evidence type="ECO:0000313" key="2">
    <source>
        <dbReference type="EMBL" id="MCI30084.1"/>
    </source>
</evidence>
<dbReference type="Proteomes" id="UP000265520">
    <property type="component" value="Unassembled WGS sequence"/>
</dbReference>
<feature type="region of interest" description="Disordered" evidence="1">
    <location>
        <begin position="1"/>
        <end position="29"/>
    </location>
</feature>
<dbReference type="AlphaFoldDB" id="A0A392R1U7"/>
<reference evidence="2 3" key="1">
    <citation type="journal article" date="2018" name="Front. Plant Sci.">
        <title>Red Clover (Trifolium pratense) and Zigzag Clover (T. medium) - A Picture of Genomic Similarities and Differences.</title>
        <authorList>
            <person name="Dluhosova J."/>
            <person name="Istvanek J."/>
            <person name="Nedelnik J."/>
            <person name="Repkova J."/>
        </authorList>
    </citation>
    <scope>NUCLEOTIDE SEQUENCE [LARGE SCALE GENOMIC DNA]</scope>
    <source>
        <strain evidence="3">cv. 10/8</strain>
        <tissue evidence="2">Leaf</tissue>
    </source>
</reference>
<organism evidence="2 3">
    <name type="scientific">Trifolium medium</name>
    <dbReference type="NCBI Taxonomy" id="97028"/>
    <lineage>
        <taxon>Eukaryota</taxon>
        <taxon>Viridiplantae</taxon>
        <taxon>Streptophyta</taxon>
        <taxon>Embryophyta</taxon>
        <taxon>Tracheophyta</taxon>
        <taxon>Spermatophyta</taxon>
        <taxon>Magnoliopsida</taxon>
        <taxon>eudicotyledons</taxon>
        <taxon>Gunneridae</taxon>
        <taxon>Pentapetalae</taxon>
        <taxon>rosids</taxon>
        <taxon>fabids</taxon>
        <taxon>Fabales</taxon>
        <taxon>Fabaceae</taxon>
        <taxon>Papilionoideae</taxon>
        <taxon>50 kb inversion clade</taxon>
        <taxon>NPAAA clade</taxon>
        <taxon>Hologalegina</taxon>
        <taxon>IRL clade</taxon>
        <taxon>Trifolieae</taxon>
        <taxon>Trifolium</taxon>
    </lineage>
</organism>
<evidence type="ECO:0000313" key="3">
    <source>
        <dbReference type="Proteomes" id="UP000265520"/>
    </source>
</evidence>
<sequence>MNREREADEKQTARGPVERGIVRCVGSSG</sequence>
<evidence type="ECO:0000256" key="1">
    <source>
        <dbReference type="SAM" id="MobiDB-lite"/>
    </source>
</evidence>
<dbReference type="EMBL" id="LXQA010176974">
    <property type="protein sequence ID" value="MCI30084.1"/>
    <property type="molecule type" value="Genomic_DNA"/>
</dbReference>
<name>A0A392R1U7_9FABA</name>
<feature type="non-terminal residue" evidence="2">
    <location>
        <position position="29"/>
    </location>
</feature>
<proteinExistence type="predicted"/>
<feature type="compositionally biased region" description="Basic and acidic residues" evidence="1">
    <location>
        <begin position="1"/>
        <end position="21"/>
    </location>
</feature>